<dbReference type="InterPro" id="IPR029039">
    <property type="entry name" value="Flavoprotein-like_sf"/>
</dbReference>
<dbReference type="RefSeq" id="WP_101778341.1">
    <property type="nucleotide sequence ID" value="NZ_CABFNB010000169.1"/>
</dbReference>
<evidence type="ECO:0000313" key="3">
    <source>
        <dbReference type="EMBL" id="VTZ66120.1"/>
    </source>
</evidence>
<reference evidence="3" key="1">
    <citation type="submission" date="2019-06" db="EMBL/GenBank/DDBJ databases">
        <authorList>
            <person name="Le Quere A."/>
            <person name="Colella S."/>
        </authorList>
    </citation>
    <scope>NUCLEOTIDE SEQUENCE</scope>
    <source>
        <strain evidence="3">EmedicaeMD41</strain>
    </source>
</reference>
<dbReference type="SUPFAM" id="SSF52218">
    <property type="entry name" value="Flavoproteins"/>
    <property type="match status" value="1"/>
</dbReference>
<dbReference type="EMBL" id="CABFNB010000169">
    <property type="protein sequence ID" value="VTZ66120.1"/>
    <property type="molecule type" value="Genomic_DNA"/>
</dbReference>
<dbReference type="Proteomes" id="UP000507954">
    <property type="component" value="Unassembled WGS sequence"/>
</dbReference>
<sequence>MVKDSRTDFSSTVLEPRKGTPSPRLKEAEFRRRFHSRFQDPVFDSLRTELDKVASAAWDAYEHQRKSPHTRKAGPAFKDPDYELSVDWLAARDAVHAAQERHLDAEGPARILLISGSSRSEHTCPGEMSKSYRLMRIAQEAIDENAGVKTTVLELHRLASEYGRMIHPCKACFSTSPALCHWPCSCYPNYSLGQVDDWMNEIYPMWVEAHGIMIVTPVNWYQVSSPIKLMMDRLVCADGGNPDPTATQGKDAKLAKALELEGWDYPRHLAGRLFSVIVHGDVEGAENVRRSLSDWLCYMHLEPAGPLAELDRYIGYWKPYASSHEELDADEAVQEEVRNAARTLVEAVTAKRAGKLASAGKELSAPRQK</sequence>
<feature type="region of interest" description="Disordered" evidence="1">
    <location>
        <begin position="1"/>
        <end position="27"/>
    </location>
</feature>
<name>A0A508XAA3_9HYPH</name>
<evidence type="ECO:0000259" key="2">
    <source>
        <dbReference type="Pfam" id="PF03358"/>
    </source>
</evidence>
<accession>A0A508XAA3</accession>
<dbReference type="InterPro" id="IPR005025">
    <property type="entry name" value="FMN_Rdtase-like_dom"/>
</dbReference>
<feature type="domain" description="NADPH-dependent FMN reductase-like" evidence="2">
    <location>
        <begin position="110"/>
        <end position="298"/>
    </location>
</feature>
<dbReference type="AlphaFoldDB" id="A0A508XAA3"/>
<dbReference type="GO" id="GO:0016491">
    <property type="term" value="F:oxidoreductase activity"/>
    <property type="evidence" value="ECO:0007669"/>
    <property type="project" value="InterPro"/>
</dbReference>
<dbReference type="Pfam" id="PF03358">
    <property type="entry name" value="FMN_red"/>
    <property type="match status" value="1"/>
</dbReference>
<proteinExistence type="predicted"/>
<organism evidence="3">
    <name type="scientific">Sinorhizobium medicae</name>
    <dbReference type="NCBI Taxonomy" id="110321"/>
    <lineage>
        <taxon>Bacteria</taxon>
        <taxon>Pseudomonadati</taxon>
        <taxon>Pseudomonadota</taxon>
        <taxon>Alphaproteobacteria</taxon>
        <taxon>Hyphomicrobiales</taxon>
        <taxon>Rhizobiaceae</taxon>
        <taxon>Sinorhizobium/Ensifer group</taxon>
        <taxon>Sinorhizobium</taxon>
    </lineage>
</organism>
<evidence type="ECO:0000256" key="1">
    <source>
        <dbReference type="SAM" id="MobiDB-lite"/>
    </source>
</evidence>
<dbReference type="Gene3D" id="3.40.50.360">
    <property type="match status" value="1"/>
</dbReference>
<protein>
    <submittedName>
        <fullName evidence="3">Flavodoxin family protein</fullName>
    </submittedName>
</protein>
<gene>
    <name evidence="3" type="ORF">EMEDMD4_970005</name>
</gene>